<feature type="compositionally biased region" description="Gly residues" evidence="1">
    <location>
        <begin position="28"/>
        <end position="39"/>
    </location>
</feature>
<dbReference type="Proteomes" id="UP001500994">
    <property type="component" value="Unassembled WGS sequence"/>
</dbReference>
<evidence type="ECO:0000256" key="1">
    <source>
        <dbReference type="SAM" id="MobiDB-lite"/>
    </source>
</evidence>
<comment type="caution">
    <text evidence="2">The sequence shown here is derived from an EMBL/GenBank/DDBJ whole genome shotgun (WGS) entry which is preliminary data.</text>
</comment>
<reference evidence="2 3" key="1">
    <citation type="journal article" date="2019" name="Int. J. Syst. Evol. Microbiol.">
        <title>The Global Catalogue of Microorganisms (GCM) 10K type strain sequencing project: providing services to taxonomists for standard genome sequencing and annotation.</title>
        <authorList>
            <consortium name="The Broad Institute Genomics Platform"/>
            <consortium name="The Broad Institute Genome Sequencing Center for Infectious Disease"/>
            <person name="Wu L."/>
            <person name="Ma J."/>
        </authorList>
    </citation>
    <scope>NUCLEOTIDE SEQUENCE [LARGE SCALE GENOMIC DNA]</scope>
    <source>
        <strain evidence="2 3">JCM 16374</strain>
    </source>
</reference>
<proteinExistence type="predicted"/>
<dbReference type="SUPFAM" id="SSF51445">
    <property type="entry name" value="(Trans)glycosidases"/>
    <property type="match status" value="1"/>
</dbReference>
<dbReference type="EMBL" id="BAAARK010000018">
    <property type="protein sequence ID" value="GAA2674189.1"/>
    <property type="molecule type" value="Genomic_DNA"/>
</dbReference>
<gene>
    <name evidence="2" type="ORF">GCM10009864_51470</name>
</gene>
<dbReference type="InterPro" id="IPR017853">
    <property type="entry name" value="GH"/>
</dbReference>
<sequence length="406" mass="44996">MLTVLAGAPLIASCSGKERDAAAAPKDGPGGTTREGVAGGPAGVLGANFNEDPSDVTFSALEALSASWLRGFVPMSDVNAAVSAQPAVRTLLTAQGKGYGTLLSMKFQNVHRPIPSPGSQAMNDELARVDRLLDVVMGKVNILTIGNEPFLETREADRNARLNAFYEKVAEHVIAYRRKKFPSGCPTRLYMGALNHLDWPGGQTPATERWLAFVKKTREIEGVDIHPHVDSAEGAQKYVDYVLPRLRADQRFLVTEFSLVLLWKKHMGSTVPAPFAHRYGLPADLKVWQFLKQAVAHPVPEQQWRDFLSMSAWYESHRHFMRDQVDRFRSTGRLAVATYGIAQAAAMVRDLGPEKQPWLLNSLYANRTVQHSAAGELPHNYAVFDDFRALQRPQDRRPVRMGRTAT</sequence>
<evidence type="ECO:0000313" key="2">
    <source>
        <dbReference type="EMBL" id="GAA2674189.1"/>
    </source>
</evidence>
<evidence type="ECO:0008006" key="4">
    <source>
        <dbReference type="Google" id="ProtNLM"/>
    </source>
</evidence>
<feature type="region of interest" description="Disordered" evidence="1">
    <location>
        <begin position="17"/>
        <end position="39"/>
    </location>
</feature>
<organism evidence="2 3">
    <name type="scientific">Streptomyces lunalinharesii</name>
    <dbReference type="NCBI Taxonomy" id="333384"/>
    <lineage>
        <taxon>Bacteria</taxon>
        <taxon>Bacillati</taxon>
        <taxon>Actinomycetota</taxon>
        <taxon>Actinomycetes</taxon>
        <taxon>Kitasatosporales</taxon>
        <taxon>Streptomycetaceae</taxon>
        <taxon>Streptomyces</taxon>
    </lineage>
</organism>
<protein>
    <recommendedName>
        <fullName evidence="4">Asl1-like glycosyl hydrolase catalytic domain-containing protein</fullName>
    </recommendedName>
</protein>
<dbReference type="RefSeq" id="WP_344580095.1">
    <property type="nucleotide sequence ID" value="NZ_BAAARK010000018.1"/>
</dbReference>
<keyword evidence="3" id="KW-1185">Reference proteome</keyword>
<accession>A0ABN3SD60</accession>
<evidence type="ECO:0000313" key="3">
    <source>
        <dbReference type="Proteomes" id="UP001500994"/>
    </source>
</evidence>
<name>A0ABN3SD60_9ACTN</name>